<evidence type="ECO:0000313" key="4">
    <source>
        <dbReference type="RefSeq" id="XP_031405861.1"/>
    </source>
</evidence>
<dbReference type="AlphaFoldDB" id="A0A6P8EKM9"/>
<gene>
    <name evidence="4" type="primary">LOC116214613</name>
</gene>
<dbReference type="InterPro" id="IPR050232">
    <property type="entry name" value="FBL13/AtMIF1-like"/>
</dbReference>
<dbReference type="InterPro" id="IPR055411">
    <property type="entry name" value="LRR_FXL15/At3g58940/PEG3-like"/>
</dbReference>
<dbReference type="RefSeq" id="XP_031405861.1">
    <property type="nucleotide sequence ID" value="XM_031550001.1"/>
</dbReference>
<dbReference type="Gene3D" id="1.20.1280.50">
    <property type="match status" value="1"/>
</dbReference>
<reference evidence="4" key="2">
    <citation type="submission" date="2025-08" db="UniProtKB">
        <authorList>
            <consortium name="RefSeq"/>
        </authorList>
    </citation>
    <scope>IDENTIFICATION</scope>
    <source>
        <tissue evidence="4">Leaf</tissue>
    </source>
</reference>
<dbReference type="SMART" id="SM00256">
    <property type="entry name" value="FBOX"/>
    <property type="match status" value="1"/>
</dbReference>
<dbReference type="CDD" id="cd22160">
    <property type="entry name" value="F-box_AtFBL13-like"/>
    <property type="match status" value="1"/>
</dbReference>
<dbReference type="SUPFAM" id="SSF81383">
    <property type="entry name" value="F-box domain"/>
    <property type="match status" value="1"/>
</dbReference>
<dbReference type="InterPro" id="IPR053781">
    <property type="entry name" value="F-box_AtFBL13-like"/>
</dbReference>
<evidence type="ECO:0000313" key="3">
    <source>
        <dbReference type="Proteomes" id="UP000515151"/>
    </source>
</evidence>
<dbReference type="InterPro" id="IPR006566">
    <property type="entry name" value="FBD"/>
</dbReference>
<dbReference type="InterPro" id="IPR001810">
    <property type="entry name" value="F-box_dom"/>
</dbReference>
<dbReference type="Proteomes" id="UP000515151">
    <property type="component" value="Chromosome 1"/>
</dbReference>
<evidence type="ECO:0000259" key="2">
    <source>
        <dbReference type="PROSITE" id="PS50181"/>
    </source>
</evidence>
<proteinExistence type="predicted"/>
<feature type="domain" description="F-box" evidence="2">
    <location>
        <begin position="260"/>
        <end position="308"/>
    </location>
</feature>
<dbReference type="PANTHER" id="PTHR31900">
    <property type="entry name" value="F-BOX/RNI SUPERFAMILY PROTEIN-RELATED"/>
    <property type="match status" value="1"/>
</dbReference>
<name>A0A6P8EKM9_PUNGR</name>
<accession>A0A6P8EKM9</accession>
<dbReference type="Pfam" id="PF24758">
    <property type="entry name" value="LRR_At5g56370"/>
    <property type="match status" value="1"/>
</dbReference>
<dbReference type="PROSITE" id="PS50181">
    <property type="entry name" value="FBOX"/>
    <property type="match status" value="1"/>
</dbReference>
<protein>
    <submittedName>
        <fullName evidence="4">F-box/FBD/LRR-repeat protein At5g56420-like</fullName>
    </submittedName>
</protein>
<organism evidence="3 4">
    <name type="scientific">Punica granatum</name>
    <name type="common">Pomegranate</name>
    <dbReference type="NCBI Taxonomy" id="22663"/>
    <lineage>
        <taxon>Eukaryota</taxon>
        <taxon>Viridiplantae</taxon>
        <taxon>Streptophyta</taxon>
        <taxon>Embryophyta</taxon>
        <taxon>Tracheophyta</taxon>
        <taxon>Spermatophyta</taxon>
        <taxon>Magnoliopsida</taxon>
        <taxon>eudicotyledons</taxon>
        <taxon>Gunneridae</taxon>
        <taxon>Pentapetalae</taxon>
        <taxon>rosids</taxon>
        <taxon>malvids</taxon>
        <taxon>Myrtales</taxon>
        <taxon>Lythraceae</taxon>
        <taxon>Punica</taxon>
    </lineage>
</organism>
<sequence length="684" mass="76291">MTLPINFRLSDVCRKLPGVILIAKQPPIGQRPYASASRMEAAEGAKSNGLSSSGSGSMKKRKPTRPNFEADEPSSAGAGGPFKAVVQERSPSQSTDVHAGREDQLKYVEQDPESYARKKWRVEQNAGISLIELQDRPPQAQALQNISIPTGQSKEVCNELATSLQEYGSHDAQVTRLLIAERQRQLTQSYKARIRQLKDDLSLSRKDVTSIQSNMPEALVEKNSQIVAPKKQLARSASGPASLQEHGMVLTDQSNVADCSNQLCDLPDEVLLQILSFLPLKDAVRTSVLSKRWEQLWAFVPDLHFKNSDLSKRPLFLDFVGRACALRGESAVREVSLSCEVGGAVYRIKTLITSIVTRSVEDLSLFLPSPKRPYLLPSSIFMCATLERLLVQSHCFIKLHSSICLSKLKVLILSEVIFEDSDSVEKLFSLPLLEKLVVGNCYWRKLKSIRISAPKLQHLCINILPRGSFGRLVQINGACLKSFHYHGGPIDEYCISGDTRQLVKAKLLLYPGRGSREVAQGYKLLSVFSNVKELALSDTVVQDLPTGYELPLFSNMIKLKLGGINSSTINGVWALVRRSPRLQSLYFRQGVNYYPEIGRDELLHPLPSCFFTELKKISLVIFHGRYGRKQLFMVGIFLEKALALREMVIHVAEYCIGKENLLKDLNNISKGSKKCRISLQQLVV</sequence>
<feature type="compositionally biased region" description="Basic and acidic residues" evidence="1">
    <location>
        <begin position="98"/>
        <end position="109"/>
    </location>
</feature>
<dbReference type="GeneID" id="116214613"/>
<dbReference type="InterPro" id="IPR036047">
    <property type="entry name" value="F-box-like_dom_sf"/>
</dbReference>
<dbReference type="Gene3D" id="3.80.10.10">
    <property type="entry name" value="Ribonuclease Inhibitor"/>
    <property type="match status" value="1"/>
</dbReference>
<feature type="compositionally biased region" description="Low complexity" evidence="1">
    <location>
        <begin position="44"/>
        <end position="57"/>
    </location>
</feature>
<feature type="region of interest" description="Disordered" evidence="1">
    <location>
        <begin position="29"/>
        <end position="114"/>
    </location>
</feature>
<evidence type="ECO:0000256" key="1">
    <source>
        <dbReference type="SAM" id="MobiDB-lite"/>
    </source>
</evidence>
<dbReference type="OrthoDB" id="612216at2759"/>
<keyword evidence="3" id="KW-1185">Reference proteome</keyword>
<dbReference type="Pfam" id="PF00646">
    <property type="entry name" value="F-box"/>
    <property type="match status" value="1"/>
</dbReference>
<dbReference type="SUPFAM" id="SSF52058">
    <property type="entry name" value="L domain-like"/>
    <property type="match status" value="1"/>
</dbReference>
<dbReference type="PANTHER" id="PTHR31900:SF30">
    <property type="entry name" value="SUPERFAMILY PROTEIN, PUTATIVE-RELATED"/>
    <property type="match status" value="1"/>
</dbReference>
<reference evidence="3" key="1">
    <citation type="journal article" date="2020" name="Plant Biotechnol. J.">
        <title>The pomegranate (Punica granatum L.) draft genome dissects genetic divergence between soft- and hard-seeded cultivars.</title>
        <authorList>
            <person name="Luo X."/>
            <person name="Li H."/>
            <person name="Wu Z."/>
            <person name="Yao W."/>
            <person name="Zhao P."/>
            <person name="Cao D."/>
            <person name="Yu H."/>
            <person name="Li K."/>
            <person name="Poudel K."/>
            <person name="Zhao D."/>
            <person name="Zhang F."/>
            <person name="Xia X."/>
            <person name="Chen L."/>
            <person name="Wang Q."/>
            <person name="Jing D."/>
            <person name="Cao S."/>
        </authorList>
    </citation>
    <scope>NUCLEOTIDE SEQUENCE [LARGE SCALE GENOMIC DNA]</scope>
    <source>
        <strain evidence="3">cv. Tunisia</strain>
    </source>
</reference>
<dbReference type="SMART" id="SM00579">
    <property type="entry name" value="FBD"/>
    <property type="match status" value="1"/>
</dbReference>
<dbReference type="InterPro" id="IPR032675">
    <property type="entry name" value="LRR_dom_sf"/>
</dbReference>